<dbReference type="eggNOG" id="COG2018">
    <property type="taxonomic scope" value="Bacteria"/>
</dbReference>
<dbReference type="SUPFAM" id="SSF103196">
    <property type="entry name" value="Roadblock/LC7 domain"/>
    <property type="match status" value="1"/>
</dbReference>
<dbReference type="AlphaFoldDB" id="A0A1T3NUV3"/>
<dbReference type="Gene3D" id="3.30.450.30">
    <property type="entry name" value="Dynein light chain 2a, cytoplasmic"/>
    <property type="match status" value="1"/>
</dbReference>
<dbReference type="RefSeq" id="WP_078974825.1">
    <property type="nucleotide sequence ID" value="NZ_MWQN01000001.1"/>
</dbReference>
<evidence type="ECO:0000313" key="2">
    <source>
        <dbReference type="EMBL" id="OPC80564.1"/>
    </source>
</evidence>
<sequence>MTHPTAADLSWLLNDFATRVPDVLHAVAVSADGLVVANTSTLPQDRADQLGAVASGLVSLLAGAARLFGTDPVASNLTEMNGAFMFSMQVSDGASLLVLASRECDIGQVSFEMAELINQVGPALTPAARERFLHVQRGALS</sequence>
<gene>
    <name evidence="2" type="ORF">B4N89_05985</name>
</gene>
<reference evidence="2 3" key="1">
    <citation type="submission" date="2017-03" db="EMBL/GenBank/DDBJ databases">
        <title>Draft genome sequence of Streptomyces scabrisporus NF3, endophyte isolated from Amphipterygium adstringens.</title>
        <authorList>
            <person name="Vazquez M."/>
            <person name="Ceapa C.D."/>
            <person name="Rodriguez Luna D."/>
            <person name="Sanchez Esquivel S."/>
        </authorList>
    </citation>
    <scope>NUCLEOTIDE SEQUENCE [LARGE SCALE GENOMIC DNA]</scope>
    <source>
        <strain evidence="2 3">NF3</strain>
    </source>
</reference>
<name>A0A1T3NUV3_9ACTN</name>
<feature type="domain" description="Roadblock/LAMTOR2" evidence="1">
    <location>
        <begin position="10"/>
        <end position="100"/>
    </location>
</feature>
<dbReference type="PANTHER" id="PTHR36222:SF1">
    <property type="entry name" value="SERINE PROTEASE INHIBITOR RV3364C"/>
    <property type="match status" value="1"/>
</dbReference>
<organism evidence="2 3">
    <name type="scientific">Embleya scabrispora</name>
    <dbReference type="NCBI Taxonomy" id="159449"/>
    <lineage>
        <taxon>Bacteria</taxon>
        <taxon>Bacillati</taxon>
        <taxon>Actinomycetota</taxon>
        <taxon>Actinomycetes</taxon>
        <taxon>Kitasatosporales</taxon>
        <taxon>Streptomycetaceae</taxon>
        <taxon>Embleya</taxon>
    </lineage>
</organism>
<dbReference type="STRING" id="159449.B4N89_05985"/>
<dbReference type="Pfam" id="PF03259">
    <property type="entry name" value="Robl_LC7"/>
    <property type="match status" value="1"/>
</dbReference>
<comment type="caution">
    <text evidence="2">The sequence shown here is derived from an EMBL/GenBank/DDBJ whole genome shotgun (WGS) entry which is preliminary data.</text>
</comment>
<dbReference type="EMBL" id="MWQN01000001">
    <property type="protein sequence ID" value="OPC80564.1"/>
    <property type="molecule type" value="Genomic_DNA"/>
</dbReference>
<dbReference type="Proteomes" id="UP000190037">
    <property type="component" value="Unassembled WGS sequence"/>
</dbReference>
<protein>
    <submittedName>
        <fullName evidence="2">Dynein regulation protein LC7</fullName>
    </submittedName>
</protein>
<dbReference type="InterPro" id="IPR053141">
    <property type="entry name" value="Mycobact_SerProt_Inhib_Rv3364c"/>
</dbReference>
<dbReference type="OrthoDB" id="4283064at2"/>
<evidence type="ECO:0000313" key="3">
    <source>
        <dbReference type="Proteomes" id="UP000190037"/>
    </source>
</evidence>
<accession>A0A1T3NUV3</accession>
<dbReference type="InterPro" id="IPR004942">
    <property type="entry name" value="Roadblock/LAMTOR2_dom"/>
</dbReference>
<keyword evidence="3" id="KW-1185">Reference proteome</keyword>
<dbReference type="PANTHER" id="PTHR36222">
    <property type="entry name" value="SERINE PROTEASE INHIBITOR RV3364C"/>
    <property type="match status" value="1"/>
</dbReference>
<dbReference type="SMART" id="SM00960">
    <property type="entry name" value="Robl_LC7"/>
    <property type="match status" value="1"/>
</dbReference>
<proteinExistence type="predicted"/>
<evidence type="ECO:0000259" key="1">
    <source>
        <dbReference type="SMART" id="SM00960"/>
    </source>
</evidence>